<protein>
    <submittedName>
        <fullName evidence="1">MarR family transcriptional regulator</fullName>
    </submittedName>
</protein>
<accession>A0A5F2EPE9</accession>
<dbReference type="PANTHER" id="PTHR33164:SF99">
    <property type="entry name" value="MARR FAMILY REGULATORY PROTEIN"/>
    <property type="match status" value="1"/>
</dbReference>
<evidence type="ECO:0000313" key="2">
    <source>
        <dbReference type="Proteomes" id="UP000244384"/>
    </source>
</evidence>
<dbReference type="RefSeq" id="WP_108577927.1">
    <property type="nucleotide sequence ID" value="NZ_CP026952.1"/>
</dbReference>
<dbReference type="InterPro" id="IPR036390">
    <property type="entry name" value="WH_DNA-bd_sf"/>
</dbReference>
<dbReference type="Proteomes" id="UP000244384">
    <property type="component" value="Chromosome"/>
</dbReference>
<dbReference type="GO" id="GO:0006950">
    <property type="term" value="P:response to stress"/>
    <property type="evidence" value="ECO:0007669"/>
    <property type="project" value="TreeGrafter"/>
</dbReference>
<sequence length="173" mass="18977">MTDDVPWLSPPQLHSWLVLNAALTALPNAVEDQLKRDSSLSFFEYSVLAALSVTPSRAMKMSHLASFSYGSPSRLSHAITRMERAGWVQRRTAEGSSRAVEAVLTDEGHAKVVQAAPGHVTEVRRLVVDVLTPAELGQLENALRKIMLVTSPETMELVDQSFAQQDPDASPER</sequence>
<dbReference type="InterPro" id="IPR039422">
    <property type="entry name" value="MarR/SlyA-like"/>
</dbReference>
<organism evidence="1 2">
    <name type="scientific">Aeromicrobium chenweiae</name>
    <dbReference type="NCBI Taxonomy" id="2079793"/>
    <lineage>
        <taxon>Bacteria</taxon>
        <taxon>Bacillati</taxon>
        <taxon>Actinomycetota</taxon>
        <taxon>Actinomycetes</taxon>
        <taxon>Propionibacteriales</taxon>
        <taxon>Nocardioidaceae</taxon>
        <taxon>Aeromicrobium</taxon>
    </lineage>
</organism>
<reference evidence="2" key="1">
    <citation type="submission" date="2018-01" db="EMBL/GenBank/DDBJ databases">
        <authorList>
            <person name="Li J."/>
        </authorList>
    </citation>
    <scope>NUCLEOTIDE SEQUENCE [LARGE SCALE GENOMIC DNA]</scope>
    <source>
        <strain evidence="2">592</strain>
    </source>
</reference>
<dbReference type="SUPFAM" id="SSF46785">
    <property type="entry name" value="Winged helix' DNA-binding domain"/>
    <property type="match status" value="1"/>
</dbReference>
<dbReference type="SMART" id="SM00347">
    <property type="entry name" value="HTH_MARR"/>
    <property type="match status" value="1"/>
</dbReference>
<dbReference type="InterPro" id="IPR036388">
    <property type="entry name" value="WH-like_DNA-bd_sf"/>
</dbReference>
<dbReference type="EMBL" id="CP026952">
    <property type="protein sequence ID" value="AWB92282.1"/>
    <property type="molecule type" value="Genomic_DNA"/>
</dbReference>
<dbReference type="OrthoDB" id="3526267at2"/>
<dbReference type="GO" id="GO:0003700">
    <property type="term" value="F:DNA-binding transcription factor activity"/>
    <property type="evidence" value="ECO:0007669"/>
    <property type="project" value="InterPro"/>
</dbReference>
<proteinExistence type="predicted"/>
<dbReference type="Gene3D" id="1.10.10.10">
    <property type="entry name" value="Winged helix-like DNA-binding domain superfamily/Winged helix DNA-binding domain"/>
    <property type="match status" value="1"/>
</dbReference>
<dbReference type="Pfam" id="PF01047">
    <property type="entry name" value="MarR"/>
    <property type="match status" value="1"/>
</dbReference>
<dbReference type="KEGG" id="aez:C3E78_08760"/>
<dbReference type="PANTHER" id="PTHR33164">
    <property type="entry name" value="TRANSCRIPTIONAL REGULATOR, MARR FAMILY"/>
    <property type="match status" value="1"/>
</dbReference>
<gene>
    <name evidence="1" type="ORF">C3E78_08760</name>
</gene>
<keyword evidence="2" id="KW-1185">Reference proteome</keyword>
<evidence type="ECO:0000313" key="1">
    <source>
        <dbReference type="EMBL" id="AWB92282.1"/>
    </source>
</evidence>
<dbReference type="InterPro" id="IPR000835">
    <property type="entry name" value="HTH_MarR-typ"/>
</dbReference>
<dbReference type="PROSITE" id="PS50995">
    <property type="entry name" value="HTH_MARR_2"/>
    <property type="match status" value="1"/>
</dbReference>
<dbReference type="AlphaFoldDB" id="A0A2S0WLV7"/>
<accession>A0A2S0WLV7</accession>
<name>A0A2S0WLV7_9ACTN</name>